<evidence type="ECO:0000313" key="3">
    <source>
        <dbReference type="Proteomes" id="UP000008461"/>
    </source>
</evidence>
<protein>
    <recommendedName>
        <fullName evidence="4">DUF2961 domain-containing protein</fullName>
    </recommendedName>
</protein>
<dbReference type="OrthoDB" id="2518538at2"/>
<dbReference type="STRING" id="760192.Halhy_0604"/>
<feature type="signal peptide" evidence="1">
    <location>
        <begin position="1"/>
        <end position="18"/>
    </location>
</feature>
<dbReference type="Pfam" id="PF11175">
    <property type="entry name" value="DUF2961"/>
    <property type="match status" value="1"/>
</dbReference>
<keyword evidence="3" id="KW-1185">Reference proteome</keyword>
<dbReference type="Proteomes" id="UP000008461">
    <property type="component" value="Chromosome"/>
</dbReference>
<keyword evidence="1" id="KW-0732">Signal</keyword>
<proteinExistence type="predicted"/>
<evidence type="ECO:0000256" key="1">
    <source>
        <dbReference type="SAM" id="SignalP"/>
    </source>
</evidence>
<organism evidence="2 3">
    <name type="scientific">Haliscomenobacter hydrossis (strain ATCC 27775 / DSM 1100 / LMG 10767 / O)</name>
    <dbReference type="NCBI Taxonomy" id="760192"/>
    <lineage>
        <taxon>Bacteria</taxon>
        <taxon>Pseudomonadati</taxon>
        <taxon>Bacteroidota</taxon>
        <taxon>Saprospiria</taxon>
        <taxon>Saprospirales</taxon>
        <taxon>Haliscomenobacteraceae</taxon>
        <taxon>Haliscomenobacter</taxon>
    </lineage>
</organism>
<dbReference type="Gene3D" id="2.60.120.1390">
    <property type="match status" value="1"/>
</dbReference>
<evidence type="ECO:0000313" key="2">
    <source>
        <dbReference type="EMBL" id="AEE48513.1"/>
    </source>
</evidence>
<dbReference type="InterPro" id="IPR021345">
    <property type="entry name" value="DUF2961"/>
</dbReference>
<accession>F4L0K1</accession>
<name>F4L0K1_HALH1</name>
<reference evidence="2 3" key="1">
    <citation type="journal article" date="2011" name="Stand. Genomic Sci.">
        <title>Complete genome sequence of Haliscomenobacter hydrossis type strain (O).</title>
        <authorList>
            <consortium name="US DOE Joint Genome Institute (JGI-PGF)"/>
            <person name="Daligault H."/>
            <person name="Lapidus A."/>
            <person name="Zeytun A."/>
            <person name="Nolan M."/>
            <person name="Lucas S."/>
            <person name="Del Rio T.G."/>
            <person name="Tice H."/>
            <person name="Cheng J.F."/>
            <person name="Tapia R."/>
            <person name="Han C."/>
            <person name="Goodwin L."/>
            <person name="Pitluck S."/>
            <person name="Liolios K."/>
            <person name="Pagani I."/>
            <person name="Ivanova N."/>
            <person name="Huntemann M."/>
            <person name="Mavromatis K."/>
            <person name="Mikhailova N."/>
            <person name="Pati A."/>
            <person name="Chen A."/>
            <person name="Palaniappan K."/>
            <person name="Land M."/>
            <person name="Hauser L."/>
            <person name="Brambilla E.M."/>
            <person name="Rohde M."/>
            <person name="Verbarg S."/>
            <person name="Goker M."/>
            <person name="Bristow J."/>
            <person name="Eisen J.A."/>
            <person name="Markowitz V."/>
            <person name="Hugenholtz P."/>
            <person name="Kyrpides N.C."/>
            <person name="Klenk H.P."/>
            <person name="Woyke T."/>
        </authorList>
    </citation>
    <scope>NUCLEOTIDE SEQUENCE [LARGE SCALE GENOMIC DNA]</scope>
    <source>
        <strain evidence="3">ATCC 27775 / DSM 1100 / LMG 10767 / O</strain>
    </source>
</reference>
<dbReference type="AlphaFoldDB" id="F4L0K1"/>
<feature type="chain" id="PRO_5003310502" description="DUF2961 domain-containing protein" evidence="1">
    <location>
        <begin position="19"/>
        <end position="385"/>
    </location>
</feature>
<reference key="2">
    <citation type="submission" date="2011-04" db="EMBL/GenBank/DDBJ databases">
        <title>Complete sequence of chromosome of Haliscomenobacter hydrossis DSM 1100.</title>
        <authorList>
            <consortium name="US DOE Joint Genome Institute (JGI-PGF)"/>
            <person name="Lucas S."/>
            <person name="Han J."/>
            <person name="Lapidus A."/>
            <person name="Bruce D."/>
            <person name="Goodwin L."/>
            <person name="Pitluck S."/>
            <person name="Peters L."/>
            <person name="Kyrpides N."/>
            <person name="Mavromatis K."/>
            <person name="Ivanova N."/>
            <person name="Ovchinnikova G."/>
            <person name="Pagani I."/>
            <person name="Daligault H."/>
            <person name="Detter J.C."/>
            <person name="Han C."/>
            <person name="Land M."/>
            <person name="Hauser L."/>
            <person name="Markowitz V."/>
            <person name="Cheng J.-F."/>
            <person name="Hugenholtz P."/>
            <person name="Woyke T."/>
            <person name="Wu D."/>
            <person name="Verbarg S."/>
            <person name="Frueling A."/>
            <person name="Brambilla E."/>
            <person name="Klenk H.-P."/>
            <person name="Eisen J.A."/>
        </authorList>
    </citation>
    <scope>NUCLEOTIDE SEQUENCE</scope>
    <source>
        <strain>DSM 1100</strain>
    </source>
</reference>
<gene>
    <name evidence="2" type="ordered locus">Halhy_0604</name>
</gene>
<dbReference type="HOGENOM" id="CLU_039495_0_0_10"/>
<dbReference type="KEGG" id="hhy:Halhy_0604"/>
<sequence length="385" mass="43665">MKTLITLCFCALGYLAFAQKHDGISNNLDNLFRLSDAKTRSISPENFSGEKGKGGMATEGTGANAARGLGQGWKVSPSVKIPSKTTFTMAEINGSGAIQHIWLTPAGIKWRYAILRIYWDDEKEPSVEAPLGDFFCMGWNQYAPVNSLAVCVNPGSAFNCYWVMPFRKKAKITIENLADEEFRLYYQVDYVETTVPDDAAYFHAQFRRTNPVPYKEVYTLVDGIKGKGHYVGTYIAWGVHNNGWWGEGEIKFYIDGDKDFPTICGTGTEDYFCGSYDFDVRKKNAAGLDVVEYQEFNTPYVGLPQVIRGDGHYQVMQRFGMYRWHIPDPIRFEKDLKVTIQALGWRGDGRYLPLQDDIASVVFWYQTEPHGTFPKLPERDKLEVN</sequence>
<dbReference type="EMBL" id="CP002691">
    <property type="protein sequence ID" value="AEE48513.1"/>
    <property type="molecule type" value="Genomic_DNA"/>
</dbReference>
<dbReference type="eggNOG" id="COG4030">
    <property type="taxonomic scope" value="Bacteria"/>
</dbReference>
<dbReference type="RefSeq" id="WP_013763077.1">
    <property type="nucleotide sequence ID" value="NC_015510.1"/>
</dbReference>
<evidence type="ECO:0008006" key="4">
    <source>
        <dbReference type="Google" id="ProtNLM"/>
    </source>
</evidence>